<feature type="binding site" evidence="17">
    <location>
        <position position="834"/>
    </location>
    <ligand>
        <name>Mn(2+)</name>
        <dbReference type="ChEBI" id="CHEBI:29035"/>
        <label>4</label>
    </ligand>
</feature>
<evidence type="ECO:0000256" key="3">
    <source>
        <dbReference type="ARBA" id="ARBA00009799"/>
    </source>
</evidence>
<dbReference type="UniPathway" id="UPA00070">
    <property type="reaction ID" value="UER00115"/>
</dbReference>
<dbReference type="InterPro" id="IPR036897">
    <property type="entry name" value="CarbamoylP_synth_lsu_oligo_sf"/>
</dbReference>
<feature type="binding site" evidence="17">
    <location>
        <position position="709"/>
    </location>
    <ligand>
        <name>ATP</name>
        <dbReference type="ChEBI" id="CHEBI:30616"/>
        <label>2</label>
    </ligand>
</feature>
<evidence type="ECO:0000256" key="14">
    <source>
        <dbReference type="ARBA" id="ARBA00047359"/>
    </source>
</evidence>
<feature type="domain" description="ATP-grasp" evidence="18">
    <location>
        <begin position="133"/>
        <end position="327"/>
    </location>
</feature>
<feature type="binding site" evidence="17">
    <location>
        <position position="169"/>
    </location>
    <ligand>
        <name>ATP</name>
        <dbReference type="ChEBI" id="CHEBI:30616"/>
        <label>1</label>
    </ligand>
</feature>
<dbReference type="SUPFAM" id="SSF56059">
    <property type="entry name" value="Glutathione synthetase ATP-binding domain-like"/>
    <property type="match status" value="2"/>
</dbReference>
<comment type="catalytic activity">
    <reaction evidence="14 17">
        <text>hydrogencarbonate + NH4(+) + 2 ATP = carbamoyl phosphate + 2 ADP + phosphate + 2 H(+)</text>
        <dbReference type="Rhea" id="RHEA:18029"/>
        <dbReference type="ChEBI" id="CHEBI:15378"/>
        <dbReference type="ChEBI" id="CHEBI:17544"/>
        <dbReference type="ChEBI" id="CHEBI:28938"/>
        <dbReference type="ChEBI" id="CHEBI:30616"/>
        <dbReference type="ChEBI" id="CHEBI:43474"/>
        <dbReference type="ChEBI" id="CHEBI:58228"/>
        <dbReference type="ChEBI" id="CHEBI:456216"/>
        <dbReference type="EC" id="6.3.4.16"/>
    </reaction>
</comment>
<dbReference type="Pfam" id="PF25596">
    <property type="entry name" value="CPSase_L_D1"/>
    <property type="match status" value="2"/>
</dbReference>
<comment type="catalytic activity">
    <reaction evidence="15 17">
        <text>hydrogencarbonate + L-glutamine + 2 ATP + H2O = carbamoyl phosphate + L-glutamate + 2 ADP + phosphate + 2 H(+)</text>
        <dbReference type="Rhea" id="RHEA:18633"/>
        <dbReference type="ChEBI" id="CHEBI:15377"/>
        <dbReference type="ChEBI" id="CHEBI:15378"/>
        <dbReference type="ChEBI" id="CHEBI:17544"/>
        <dbReference type="ChEBI" id="CHEBI:29985"/>
        <dbReference type="ChEBI" id="CHEBI:30616"/>
        <dbReference type="ChEBI" id="CHEBI:43474"/>
        <dbReference type="ChEBI" id="CHEBI:58228"/>
        <dbReference type="ChEBI" id="CHEBI:58359"/>
        <dbReference type="ChEBI" id="CHEBI:456216"/>
        <dbReference type="EC" id="6.3.5.5"/>
    </reaction>
</comment>
<dbReference type="PROSITE" id="PS00866">
    <property type="entry name" value="CPSASE_1"/>
    <property type="match status" value="2"/>
</dbReference>
<dbReference type="Proteomes" id="UP000076878">
    <property type="component" value="Unassembled WGS sequence"/>
</dbReference>
<evidence type="ECO:0000256" key="17">
    <source>
        <dbReference type="HAMAP-Rule" id="MF_01210"/>
    </source>
</evidence>
<evidence type="ECO:0000256" key="9">
    <source>
        <dbReference type="ARBA" id="ARBA00022741"/>
    </source>
</evidence>
<keyword evidence="13" id="KW-0464">Manganese</keyword>
<dbReference type="GO" id="GO:0006526">
    <property type="term" value="P:L-arginine biosynthetic process"/>
    <property type="evidence" value="ECO:0007669"/>
    <property type="project" value="UniProtKB-UniRule"/>
</dbReference>
<feature type="binding site" evidence="17">
    <location>
        <position position="215"/>
    </location>
    <ligand>
        <name>ATP</name>
        <dbReference type="ChEBI" id="CHEBI:30616"/>
        <label>1</label>
    </ligand>
</feature>
<feature type="domain" description="ATP-grasp" evidence="18">
    <location>
        <begin position="673"/>
        <end position="863"/>
    </location>
</feature>
<feature type="binding site" evidence="17">
    <location>
        <position position="284"/>
    </location>
    <ligand>
        <name>ATP</name>
        <dbReference type="ChEBI" id="CHEBI:30616"/>
        <label>1</label>
    </ligand>
</feature>
<dbReference type="FunFam" id="3.30.470.20:FF:000001">
    <property type="entry name" value="Carbamoyl-phosphate synthase large chain"/>
    <property type="match status" value="1"/>
</dbReference>
<dbReference type="GO" id="GO:0005737">
    <property type="term" value="C:cytoplasm"/>
    <property type="evidence" value="ECO:0007669"/>
    <property type="project" value="TreeGrafter"/>
</dbReference>
<feature type="binding site" evidence="17">
    <location>
        <position position="822"/>
    </location>
    <ligand>
        <name>ATP</name>
        <dbReference type="ChEBI" id="CHEBI:30616"/>
        <label>2</label>
    </ligand>
</feature>
<dbReference type="OrthoDB" id="9804197at2"/>
<dbReference type="Pfam" id="PF02787">
    <property type="entry name" value="CPSase_L_D3"/>
    <property type="match status" value="1"/>
</dbReference>
<dbReference type="InterPro" id="IPR005480">
    <property type="entry name" value="CPSase_lsu_oligo"/>
</dbReference>
<comment type="pathway">
    <text evidence="2 17">Amino-acid biosynthesis; L-arginine biosynthesis; carbamoyl phosphate from bicarbonate: step 1/1.</text>
</comment>
<dbReference type="PANTHER" id="PTHR11405:SF53">
    <property type="entry name" value="CARBAMOYL-PHOSPHATE SYNTHASE [AMMONIA], MITOCHONDRIAL"/>
    <property type="match status" value="1"/>
</dbReference>
<feature type="region of interest" description="Allosteric domain" evidence="17">
    <location>
        <begin position="932"/>
        <end position="1062"/>
    </location>
</feature>
<dbReference type="SUPFAM" id="SSF52335">
    <property type="entry name" value="Methylglyoxal synthase-like"/>
    <property type="match status" value="1"/>
</dbReference>
<dbReference type="UniPathway" id="UPA00068">
    <property type="reaction ID" value="UER00171"/>
</dbReference>
<feature type="binding site" evidence="17">
    <location>
        <position position="834"/>
    </location>
    <ligand>
        <name>ATP</name>
        <dbReference type="ChEBI" id="CHEBI:30616"/>
        <label>2</label>
    </ligand>
</feature>
<dbReference type="InterPro" id="IPR011607">
    <property type="entry name" value="MGS-like_dom"/>
</dbReference>
<comment type="function">
    <text evidence="16">Small subunit of the glutamine-dependent carbamoyl phosphate synthetase (CPSase). CPSase catalyzes the formation of carbamoyl phosphate from the ammonia moiety of glutamine, carbonate, and phosphate donated by ATP, constituting the first step of the biosynthetic pathway leading to pyrimidine nucleotides. The large subunit (synthetase) binds the substrates ammonia (free or transferred from glutamine from the small subunit), hydrogencarbonate and ATP and carries out an ATP-coupled ligase reaction, activating hydrogencarbonate by forming carboxy phosphate which reacts with ammonia to form carbamoyl phosphate.</text>
</comment>
<keyword evidence="5 17" id="KW-0436">Ligase</keyword>
<feature type="binding site" evidence="17">
    <location>
        <position position="129"/>
    </location>
    <ligand>
        <name>ATP</name>
        <dbReference type="ChEBI" id="CHEBI:30616"/>
        <label>1</label>
    </ligand>
</feature>
<feature type="binding site" evidence="17">
    <location>
        <position position="750"/>
    </location>
    <ligand>
        <name>ATP</name>
        <dbReference type="ChEBI" id="CHEBI:30616"/>
        <label>2</label>
    </ligand>
</feature>
<evidence type="ECO:0000256" key="15">
    <source>
        <dbReference type="ARBA" id="ARBA00048816"/>
    </source>
</evidence>
<dbReference type="Gene3D" id="3.30.1490.20">
    <property type="entry name" value="ATP-grasp fold, A domain"/>
    <property type="match status" value="1"/>
</dbReference>
<feature type="binding site" evidence="17">
    <location>
        <position position="779"/>
    </location>
    <ligand>
        <name>ATP</name>
        <dbReference type="ChEBI" id="CHEBI:30616"/>
        <label>2</label>
    </ligand>
</feature>
<dbReference type="PROSITE" id="PS51855">
    <property type="entry name" value="MGS"/>
    <property type="match status" value="1"/>
</dbReference>
<feature type="binding site" evidence="17">
    <location>
        <position position="748"/>
    </location>
    <ligand>
        <name>ATP</name>
        <dbReference type="ChEBI" id="CHEBI:30616"/>
        <label>2</label>
    </ligand>
</feature>
<evidence type="ECO:0000256" key="6">
    <source>
        <dbReference type="ARBA" id="ARBA00022605"/>
    </source>
</evidence>
<dbReference type="InterPro" id="IPR005483">
    <property type="entry name" value="CPSase_dom"/>
</dbReference>
<keyword evidence="6 17" id="KW-0028">Amino-acid biosynthesis</keyword>
<feature type="binding site" evidence="17">
    <location>
        <position position="298"/>
    </location>
    <ligand>
        <name>ATP</name>
        <dbReference type="ChEBI" id="CHEBI:30616"/>
        <label>1</label>
    </ligand>
</feature>
<dbReference type="EC" id="6.3.5.5" evidence="17"/>
<dbReference type="AlphaFoldDB" id="A0A143YYB7"/>
<feature type="binding site" evidence="17">
    <location>
        <position position="243"/>
    </location>
    <ligand>
        <name>ATP</name>
        <dbReference type="ChEBI" id="CHEBI:30616"/>
        <label>1</label>
    </ligand>
</feature>
<dbReference type="HAMAP" id="MF_01210_B">
    <property type="entry name" value="CPSase_L_chain_B"/>
    <property type="match status" value="1"/>
</dbReference>
<keyword evidence="4 17" id="KW-0055">Arginine biosynthesis</keyword>
<comment type="domain">
    <text evidence="17">The large subunit is composed of 2 ATP-grasp domains that are involved in binding the 2 ATP molecules needed for carbamoyl phosphate synthesis. The N-terminal ATP-grasp domain (referred to as the carboxyphosphate synthetic component) catalyzes the ATP-dependent phosphorylation of hydrogencarbonate to carboxyphosphate and the subsequent nucleophilic attack by ammonia to form a carbamate intermediate. The C-terminal ATP-grasp domain (referred to as the carbamoyl phosphate synthetic component) then catalyzes the phosphorylation of carbamate with the second ATP to form the end product carbamoyl phosphate. The reactive and unstable enzyme intermediates are sequentially channeled from one active site to the next through the interior of the protein over a distance of at least 96 A.</text>
</comment>
<dbReference type="GO" id="GO:0044205">
    <property type="term" value="P:'de novo' UMP biosynthetic process"/>
    <property type="evidence" value="ECO:0007669"/>
    <property type="project" value="UniProtKB-UniRule"/>
</dbReference>
<dbReference type="Pfam" id="PF02786">
    <property type="entry name" value="CPSase_L_D2"/>
    <property type="match status" value="2"/>
</dbReference>
<dbReference type="Gene3D" id="3.40.50.1380">
    <property type="entry name" value="Methylglyoxal synthase-like domain"/>
    <property type="match status" value="1"/>
</dbReference>
<feature type="binding site" evidence="17">
    <location>
        <position position="175"/>
    </location>
    <ligand>
        <name>ATP</name>
        <dbReference type="ChEBI" id="CHEBI:30616"/>
        <label>1</label>
    </ligand>
</feature>
<dbReference type="InterPro" id="IPR058047">
    <property type="entry name" value="CPSase_preATP-grasp"/>
</dbReference>
<feature type="binding site" evidence="17">
    <location>
        <position position="284"/>
    </location>
    <ligand>
        <name>Mg(2+)</name>
        <dbReference type="ChEBI" id="CHEBI:18420"/>
        <label>1</label>
    </ligand>
</feature>
<feature type="binding site" evidence="17">
    <location>
        <position position="780"/>
    </location>
    <ligand>
        <name>ATP</name>
        <dbReference type="ChEBI" id="CHEBI:30616"/>
        <label>2</label>
    </ligand>
</feature>
<dbReference type="Pfam" id="PF02142">
    <property type="entry name" value="MGS"/>
    <property type="match status" value="1"/>
</dbReference>
<organism evidence="20 21">
    <name type="scientific">Trichococcus ilyis</name>
    <dbReference type="NCBI Taxonomy" id="640938"/>
    <lineage>
        <taxon>Bacteria</taxon>
        <taxon>Bacillati</taxon>
        <taxon>Bacillota</taxon>
        <taxon>Bacilli</taxon>
        <taxon>Lactobacillales</taxon>
        <taxon>Carnobacteriaceae</taxon>
        <taxon>Trichococcus</taxon>
    </lineage>
</organism>
<dbReference type="NCBIfam" id="TIGR01369">
    <property type="entry name" value="CPSaseII_lrg"/>
    <property type="match status" value="1"/>
</dbReference>
<dbReference type="GO" id="GO:0005524">
    <property type="term" value="F:ATP binding"/>
    <property type="evidence" value="ECO:0007669"/>
    <property type="project" value="UniProtKB-UniRule"/>
</dbReference>
<dbReference type="HAMAP" id="MF_01210_A">
    <property type="entry name" value="CPSase_L_chain_A"/>
    <property type="match status" value="1"/>
</dbReference>
<dbReference type="NCBIfam" id="NF003671">
    <property type="entry name" value="PRK05294.1"/>
    <property type="match status" value="1"/>
</dbReference>
<dbReference type="GO" id="GO:0004087">
    <property type="term" value="F:carbamoyl-phosphate synthase (ammonia) activity"/>
    <property type="evidence" value="ECO:0007669"/>
    <property type="project" value="UniProtKB-EC"/>
</dbReference>
<dbReference type="Gene3D" id="3.30.470.20">
    <property type="entry name" value="ATP-grasp fold, B domain"/>
    <property type="match status" value="2"/>
</dbReference>
<dbReference type="Gene3D" id="1.10.1030.10">
    <property type="entry name" value="Carbamoyl-phosphate synthetase, large subunit oligomerisation domain"/>
    <property type="match status" value="1"/>
</dbReference>
<dbReference type="InterPro" id="IPR033937">
    <property type="entry name" value="MGS_CPS_CarB"/>
</dbReference>
<feature type="binding site" evidence="17">
    <location>
        <position position="298"/>
    </location>
    <ligand>
        <name>Mg(2+)</name>
        <dbReference type="ChEBI" id="CHEBI:18420"/>
        <label>1</label>
    </ligand>
</feature>
<keyword evidence="9 17" id="KW-0547">Nucleotide-binding</keyword>
<keyword evidence="12 17" id="KW-0665">Pyrimidine biosynthesis</keyword>
<reference evidence="20 21" key="1">
    <citation type="submission" date="2016-02" db="EMBL/GenBank/DDBJ databases">
        <authorList>
            <person name="Wen L."/>
            <person name="He K."/>
            <person name="Yang H."/>
        </authorList>
    </citation>
    <scope>NUCLEOTIDE SEQUENCE [LARGE SCALE GENOMIC DNA]</scope>
    <source>
        <strain evidence="20">Trichococcus_R210</strain>
    </source>
</reference>
<evidence type="ECO:0000313" key="21">
    <source>
        <dbReference type="Proteomes" id="UP000076878"/>
    </source>
</evidence>
<feature type="binding site" evidence="17">
    <location>
        <position position="754"/>
    </location>
    <ligand>
        <name>ATP</name>
        <dbReference type="ChEBI" id="CHEBI:30616"/>
        <label>2</label>
    </ligand>
</feature>
<feature type="binding site" evidence="17">
    <location>
        <position position="242"/>
    </location>
    <ligand>
        <name>ATP</name>
        <dbReference type="ChEBI" id="CHEBI:30616"/>
        <label>1</label>
    </ligand>
</feature>
<feature type="binding site" evidence="17">
    <location>
        <position position="176"/>
    </location>
    <ligand>
        <name>ATP</name>
        <dbReference type="ChEBI" id="CHEBI:30616"/>
        <label>1</label>
    </ligand>
</feature>
<keyword evidence="11" id="KW-0460">Magnesium</keyword>
<dbReference type="SUPFAM" id="SSF52440">
    <property type="entry name" value="PreATP-grasp domain"/>
    <property type="match status" value="2"/>
</dbReference>
<keyword evidence="7" id="KW-0479">Metal-binding</keyword>
<evidence type="ECO:0000256" key="4">
    <source>
        <dbReference type="ARBA" id="ARBA00022571"/>
    </source>
</evidence>
<feature type="binding site" evidence="17">
    <location>
        <position position="822"/>
    </location>
    <ligand>
        <name>Mg(2+)</name>
        <dbReference type="ChEBI" id="CHEBI:18420"/>
        <label>3</label>
    </ligand>
</feature>
<evidence type="ECO:0000256" key="5">
    <source>
        <dbReference type="ARBA" id="ARBA00022598"/>
    </source>
</evidence>
<comment type="cofactor">
    <cofactor evidence="1">
        <name>Mn(2+)</name>
        <dbReference type="ChEBI" id="CHEBI:29035"/>
    </cofactor>
</comment>
<feature type="binding site" evidence="17">
    <location>
        <position position="781"/>
    </location>
    <ligand>
        <name>ATP</name>
        <dbReference type="ChEBI" id="CHEBI:30616"/>
        <label>2</label>
    </ligand>
</feature>
<dbReference type="GO" id="GO:0006541">
    <property type="term" value="P:glutamine metabolic process"/>
    <property type="evidence" value="ECO:0007669"/>
    <property type="project" value="TreeGrafter"/>
</dbReference>
<comment type="function">
    <text evidence="17">Large subunit of the glutamine-dependent carbamoyl phosphate synthetase (CPSase). CPSase catalyzes the formation of carbamoyl phosphate from the ammonia moiety of glutamine, carbonate, and phosphate donated by ATP, constituting the first step of 2 biosynthetic pathways, one leading to arginine and/or urea and the other to pyrimidine nucleotides. The large subunit (synthetase) binds the substrates ammonia (free or transferred from glutamine from the small subunit), hydrogencarbonate and ATP and carries out an ATP-coupled ligase reaction, activating hydrogencarbonate by forming carboxy phosphate which reacts with ammonia to form carbamoyl phosphate.</text>
</comment>
<feature type="binding site" evidence="17">
    <location>
        <position position="298"/>
    </location>
    <ligand>
        <name>Mg(2+)</name>
        <dbReference type="ChEBI" id="CHEBI:18420"/>
        <label>2</label>
    </ligand>
</feature>
<feature type="region of interest" description="Carbamoyl phosphate synthetic domain" evidence="17">
    <location>
        <begin position="549"/>
        <end position="931"/>
    </location>
</feature>
<feature type="binding site" evidence="17">
    <location>
        <position position="834"/>
    </location>
    <ligand>
        <name>Mg(2+)</name>
        <dbReference type="ChEBI" id="CHEBI:18420"/>
        <label>3</label>
    </ligand>
</feature>
<dbReference type="SUPFAM" id="SSF48108">
    <property type="entry name" value="Carbamoyl phosphate synthetase, large subunit connection domain"/>
    <property type="match status" value="1"/>
</dbReference>
<dbReference type="FunFam" id="3.40.50.20:FF:000001">
    <property type="entry name" value="Carbamoyl-phosphate synthase large chain"/>
    <property type="match status" value="2"/>
</dbReference>
<dbReference type="PROSITE" id="PS00867">
    <property type="entry name" value="CPSASE_2"/>
    <property type="match status" value="2"/>
</dbReference>
<evidence type="ECO:0000256" key="10">
    <source>
        <dbReference type="ARBA" id="ARBA00022840"/>
    </source>
</evidence>
<dbReference type="STRING" id="640938.TR210_1717"/>
<evidence type="ECO:0000256" key="2">
    <source>
        <dbReference type="ARBA" id="ARBA00005077"/>
    </source>
</evidence>
<evidence type="ECO:0000313" key="20">
    <source>
        <dbReference type="EMBL" id="CZR00274.1"/>
    </source>
</evidence>
<dbReference type="InterPro" id="IPR016185">
    <property type="entry name" value="PreATP-grasp_dom_sf"/>
</dbReference>
<dbReference type="Gene3D" id="3.40.50.20">
    <property type="match status" value="2"/>
</dbReference>
<dbReference type="EC" id="6.3.4.16" evidence="17"/>
<dbReference type="InterPro" id="IPR013815">
    <property type="entry name" value="ATP_grasp_subdomain_1"/>
</dbReference>
<dbReference type="GO" id="GO:0046872">
    <property type="term" value="F:metal ion binding"/>
    <property type="evidence" value="ECO:0007669"/>
    <property type="project" value="UniProtKB-KW"/>
</dbReference>
<feature type="binding site" evidence="17">
    <location>
        <position position="300"/>
    </location>
    <ligand>
        <name>Mn(2+)</name>
        <dbReference type="ChEBI" id="CHEBI:29035"/>
        <label>2</label>
    </ligand>
</feature>
<feature type="binding site" evidence="17">
    <location>
        <position position="836"/>
    </location>
    <ligand>
        <name>Mg(2+)</name>
        <dbReference type="ChEBI" id="CHEBI:18420"/>
        <label>4</label>
    </ligand>
</feature>
<dbReference type="NCBIfam" id="NF009455">
    <property type="entry name" value="PRK12815.1"/>
    <property type="match status" value="1"/>
</dbReference>
<dbReference type="InterPro" id="IPR006275">
    <property type="entry name" value="CPSase_lsu"/>
</dbReference>
<feature type="binding site" evidence="17">
    <location>
        <position position="208"/>
    </location>
    <ligand>
        <name>ATP</name>
        <dbReference type="ChEBI" id="CHEBI:30616"/>
        <label>1</label>
    </ligand>
</feature>
<dbReference type="RefSeq" id="WP_068623105.1">
    <property type="nucleotide sequence ID" value="NZ_FJNB01000012.1"/>
</dbReference>
<keyword evidence="8 17" id="KW-0677">Repeat</keyword>
<comment type="caution">
    <text evidence="17">Lacks conserved residue(s) required for the propagation of feature annotation.</text>
</comment>
<feature type="binding site" evidence="17">
    <location>
        <position position="300"/>
    </location>
    <ligand>
        <name>Mg(2+)</name>
        <dbReference type="ChEBI" id="CHEBI:18420"/>
        <label>2</label>
    </ligand>
</feature>
<dbReference type="InterPro" id="IPR005479">
    <property type="entry name" value="CPAse_ATP-bd"/>
</dbReference>
<dbReference type="CDD" id="cd01424">
    <property type="entry name" value="MGS_CPS_II"/>
    <property type="match status" value="1"/>
</dbReference>
<feature type="binding site" evidence="17">
    <location>
        <position position="782"/>
    </location>
    <ligand>
        <name>ATP</name>
        <dbReference type="ChEBI" id="CHEBI:30616"/>
        <label>2</label>
    </ligand>
</feature>
<feature type="domain" description="MGS-like" evidence="19">
    <location>
        <begin position="932"/>
        <end position="1062"/>
    </location>
</feature>
<evidence type="ECO:0000256" key="11">
    <source>
        <dbReference type="ARBA" id="ARBA00022842"/>
    </source>
</evidence>
<evidence type="ECO:0000256" key="12">
    <source>
        <dbReference type="ARBA" id="ARBA00022975"/>
    </source>
</evidence>
<evidence type="ECO:0000256" key="1">
    <source>
        <dbReference type="ARBA" id="ARBA00001936"/>
    </source>
</evidence>
<evidence type="ECO:0000259" key="19">
    <source>
        <dbReference type="PROSITE" id="PS51855"/>
    </source>
</evidence>
<sequence>MPKRTDIQSILVIGSGPIIIGQAAEFDYAGTQACLALKEEGYKVILVNSNPATIMTDVEIADKVYMEPLSVEFITNIIRKERPDALLPTLGGQTGLNMAVELDKAGVLDAYNVELLGTKLSSIQQAEDRDLFRQLMAELNQPVPESDIIHTVAEALTFAAKVGYPLIVRPAFTMGGTGGGICYDEADLREIVANGLRYSPVTQCLLEKSIAGYKEIEYEVMRDSNDNAIVVCNMENIDPVGVHTGDSVVVAPSQTLSDKEYQMLRDVSLQIIRALKIEGGCNVQLALDPHSFNYYIIEVNPRVSRSSALASKATGYPIAKMAAKIAVGLTLDEMKNPVTGTSYAAFEPALDYIVSKIPRFPFDKFEKGDRSLGTQMKATGEVMAMGHTFEESMLKAVRSLEYGVNHLALPKDQGKTVTMAEIEQNIRVACDERLFYLGEALRRGVTPETIHEWSEIDYFFLYKFKHIIDLEKEVAANVKDLETLREAKKYGFSDEIIAELWGMASEDIYALRKANGIVPVFKMVDTCAGEFESFTPYFYSTYEMEQESFPSDREKVIVLGSGPIRIGQGVEFDYATVHAVWAIQEAGYEAIVVNNNPETVSTDFSISDKLYFEPLTEEDVMAIIDLEQPLGVVVQFGGQTAINLADKLVKHGVKILGTSLEDLDRAEDRKLFEQLLRDLDIPQAPGKTAVTVEEAVAVADEIGYPVLVRPSYVLGGRAMQIVYNQADLEKYMREAVVASPERPVLVDHYLVGQELEVDAICDGETVLIPGIMEHIERAGVHSGDSIAVYPPQNLSAELIQTIEDYTIRVAQGLNTIGLVNIQFVISNGVVYIIEVNPRASRTIPFLSKVTGIPMAKLATKGIIGLNLKDMGYKTGLVPSKSGVYVKMPVFSFNKLKKVDTVLGPEMKSTGEIIGKDVNLPKALYKGFIASGVHVPDYGTALMTVSDKDKEEIIPLAKRLISLGYHIVATTGTGKALEAEGIKVDVIEKINEHSNDILDAIRDGRINLVVNTMTEGKTSETDGFLIRREAVENNIPCLTSLDTAEALLQAMETIHFQLEDMSK</sequence>
<accession>A0A143YYB7</accession>
<dbReference type="PRINTS" id="PR00098">
    <property type="entry name" value="CPSASE"/>
</dbReference>
<gene>
    <name evidence="17" type="primary">carB</name>
    <name evidence="20" type="ORF">TR210_1717</name>
</gene>
<comment type="pathway">
    <text evidence="17">Pyrimidine metabolism; UMP biosynthesis via de novo pathway; (S)-dihydroorotate from bicarbonate: step 1/3.</text>
</comment>
<comment type="cofactor">
    <cofactor evidence="17">
        <name>Mg(2+)</name>
        <dbReference type="ChEBI" id="CHEBI:18420"/>
    </cofactor>
    <cofactor evidence="17">
        <name>Mn(2+)</name>
        <dbReference type="ChEBI" id="CHEBI:29035"/>
    </cofactor>
    <text evidence="17">Binds 4 Mg(2+) or Mn(2+) ions per subunit.</text>
</comment>
<keyword evidence="10 17" id="KW-0067">ATP-binding</keyword>
<dbReference type="PROSITE" id="PS50975">
    <property type="entry name" value="ATP_GRASP"/>
    <property type="match status" value="2"/>
</dbReference>
<feature type="binding site" evidence="17">
    <location>
        <position position="822"/>
    </location>
    <ligand>
        <name>Mn(2+)</name>
        <dbReference type="ChEBI" id="CHEBI:29035"/>
        <label>3</label>
    </ligand>
</feature>
<protein>
    <recommendedName>
        <fullName evidence="17">Carbamoyl phosphate synthase large chain</fullName>
        <ecNumber evidence="17">6.3.4.16</ecNumber>
        <ecNumber evidence="17">6.3.5.5</ecNumber>
    </recommendedName>
    <alternativeName>
        <fullName evidence="17">Carbamoyl phosphate synthetase ammonia chain</fullName>
    </alternativeName>
</protein>
<dbReference type="SMART" id="SM00851">
    <property type="entry name" value="MGS"/>
    <property type="match status" value="1"/>
</dbReference>
<evidence type="ECO:0000256" key="16">
    <source>
        <dbReference type="ARBA" id="ARBA00060037"/>
    </source>
</evidence>
<dbReference type="EMBL" id="FJNB01000012">
    <property type="protein sequence ID" value="CZR00274.1"/>
    <property type="molecule type" value="Genomic_DNA"/>
</dbReference>
<feature type="binding site" evidence="17">
    <location>
        <position position="834"/>
    </location>
    <ligand>
        <name>Mn(2+)</name>
        <dbReference type="ChEBI" id="CHEBI:29035"/>
        <label>3</label>
    </ligand>
</feature>
<dbReference type="SMART" id="SM01096">
    <property type="entry name" value="CPSase_L_D3"/>
    <property type="match status" value="1"/>
</dbReference>
<feature type="binding site" evidence="17">
    <location>
        <position position="241"/>
    </location>
    <ligand>
        <name>ATP</name>
        <dbReference type="ChEBI" id="CHEBI:30616"/>
        <label>1</label>
    </ligand>
</feature>
<dbReference type="FunFam" id="3.30.470.20:FF:000026">
    <property type="entry name" value="Carbamoyl-phosphate synthase large chain"/>
    <property type="match status" value="1"/>
</dbReference>
<evidence type="ECO:0000256" key="7">
    <source>
        <dbReference type="ARBA" id="ARBA00022723"/>
    </source>
</evidence>
<proteinExistence type="inferred from homology"/>
<dbReference type="SMART" id="SM01209">
    <property type="entry name" value="GARS_A"/>
    <property type="match status" value="1"/>
</dbReference>
<dbReference type="GO" id="GO:0004088">
    <property type="term" value="F:carbamoyl-phosphate synthase (glutamine-hydrolyzing) activity"/>
    <property type="evidence" value="ECO:0007669"/>
    <property type="project" value="UniProtKB-UniRule"/>
</dbReference>
<dbReference type="FunFam" id="1.10.1030.10:FF:000002">
    <property type="entry name" value="Carbamoyl-phosphate synthase large chain"/>
    <property type="match status" value="1"/>
</dbReference>
<comment type="subunit">
    <text evidence="17">Composed of two chains; the small (or glutamine) chain promotes the hydrolysis of glutamine to ammonia, which is used by the large (or ammonia) chain to synthesize carbamoyl phosphate. Tetramer of heterodimers (alpha,beta)4.</text>
</comment>
<dbReference type="InterPro" id="IPR011761">
    <property type="entry name" value="ATP-grasp"/>
</dbReference>
<feature type="binding site" evidence="17">
    <location>
        <position position="284"/>
    </location>
    <ligand>
        <name>Mn(2+)</name>
        <dbReference type="ChEBI" id="CHEBI:29035"/>
        <label>1</label>
    </ligand>
</feature>
<dbReference type="InterPro" id="IPR036914">
    <property type="entry name" value="MGS-like_dom_sf"/>
</dbReference>
<feature type="binding site" evidence="17">
    <location>
        <position position="836"/>
    </location>
    <ligand>
        <name>Mn(2+)</name>
        <dbReference type="ChEBI" id="CHEBI:29035"/>
        <label>4</label>
    </ligand>
</feature>
<feature type="binding site" evidence="17">
    <location>
        <position position="834"/>
    </location>
    <ligand>
        <name>Mg(2+)</name>
        <dbReference type="ChEBI" id="CHEBI:18420"/>
        <label>4</label>
    </ligand>
</feature>
<evidence type="ECO:0000259" key="18">
    <source>
        <dbReference type="PROSITE" id="PS50975"/>
    </source>
</evidence>
<feature type="binding site" evidence="17">
    <location>
        <position position="298"/>
    </location>
    <ligand>
        <name>Mn(2+)</name>
        <dbReference type="ChEBI" id="CHEBI:29035"/>
        <label>2</label>
    </ligand>
</feature>
<feature type="region of interest" description="Carboxyphosphate synthetic domain" evidence="17">
    <location>
        <begin position="1"/>
        <end position="401"/>
    </location>
</feature>
<name>A0A143YYB7_9LACT</name>
<feature type="binding site" evidence="17">
    <location>
        <position position="298"/>
    </location>
    <ligand>
        <name>Mn(2+)</name>
        <dbReference type="ChEBI" id="CHEBI:29035"/>
        <label>1</label>
    </ligand>
</feature>
<feature type="binding site" evidence="17">
    <location>
        <position position="210"/>
    </location>
    <ligand>
        <name>ATP</name>
        <dbReference type="ChEBI" id="CHEBI:30616"/>
        <label>1</label>
    </ligand>
</feature>
<comment type="similarity">
    <text evidence="3 17">Belongs to the CarB family.</text>
</comment>
<evidence type="ECO:0000256" key="13">
    <source>
        <dbReference type="ARBA" id="ARBA00023211"/>
    </source>
</evidence>
<dbReference type="PANTHER" id="PTHR11405">
    <property type="entry name" value="CARBAMOYLTRANSFERASE FAMILY MEMBER"/>
    <property type="match status" value="1"/>
</dbReference>
<dbReference type="FunFam" id="3.30.1490.20:FF:000001">
    <property type="entry name" value="Carbamoyl-phosphate synthase large chain"/>
    <property type="match status" value="1"/>
</dbReference>
<evidence type="ECO:0000256" key="8">
    <source>
        <dbReference type="ARBA" id="ARBA00022737"/>
    </source>
</evidence>